<evidence type="ECO:0000313" key="3">
    <source>
        <dbReference type="Proteomes" id="UP000259465"/>
    </source>
</evidence>
<protein>
    <submittedName>
        <fullName evidence="2">DUF2063 domain-containing protein</fullName>
    </submittedName>
</protein>
<dbReference type="Proteomes" id="UP000259465">
    <property type="component" value="Chromosome"/>
</dbReference>
<dbReference type="Gene3D" id="1.10.150.690">
    <property type="entry name" value="DUF2063"/>
    <property type="match status" value="1"/>
</dbReference>
<evidence type="ECO:0000313" key="2">
    <source>
        <dbReference type="EMBL" id="AXT46640.1"/>
    </source>
</evidence>
<organism evidence="2 3">
    <name type="scientific">Chromobacterium rhizoryzae</name>
    <dbReference type="NCBI Taxonomy" id="1778675"/>
    <lineage>
        <taxon>Bacteria</taxon>
        <taxon>Pseudomonadati</taxon>
        <taxon>Pseudomonadota</taxon>
        <taxon>Betaproteobacteria</taxon>
        <taxon>Neisseriales</taxon>
        <taxon>Chromobacteriaceae</taxon>
        <taxon>Chromobacterium</taxon>
    </lineage>
</organism>
<dbReference type="KEGG" id="crz:D1345_10750"/>
<evidence type="ECO:0000259" key="1">
    <source>
        <dbReference type="Pfam" id="PF09836"/>
    </source>
</evidence>
<feature type="domain" description="Putative DNA-binding" evidence="1">
    <location>
        <begin position="9"/>
        <end position="85"/>
    </location>
</feature>
<reference evidence="2 3" key="1">
    <citation type="submission" date="2018-08" db="EMBL/GenBank/DDBJ databases">
        <title>Complete genome sequence of JP2-74.</title>
        <authorList>
            <person name="Wu L."/>
        </authorList>
    </citation>
    <scope>NUCLEOTIDE SEQUENCE [LARGE SCALE GENOMIC DNA]</scope>
    <source>
        <strain evidence="2 3">JP2-74</strain>
    </source>
</reference>
<dbReference type="EMBL" id="CP031968">
    <property type="protein sequence ID" value="AXT46640.1"/>
    <property type="molecule type" value="Genomic_DNA"/>
</dbReference>
<accession>A0AAD0RQC5</accession>
<dbReference type="RefSeq" id="WP_019104468.1">
    <property type="nucleotide sequence ID" value="NZ_CP031968.1"/>
</dbReference>
<name>A0AAD0RQC5_9NEIS</name>
<keyword evidence="3" id="KW-1185">Reference proteome</keyword>
<dbReference type="InterPro" id="IPR044922">
    <property type="entry name" value="DUF2063_N_sf"/>
</dbReference>
<dbReference type="Pfam" id="PF09836">
    <property type="entry name" value="DUF2063"/>
    <property type="match status" value="1"/>
</dbReference>
<sequence length="221" mass="24676">MNTISDIETFSRRLRDGPAVLGDRSIELYRQFLRGNIEDVLTQVFPLFCARLSAAELSLRIDEFLAEHASSSPEFHHIATEFLCFAQPRLSADLRQCLEYEWVLFSVEIDEALVPPPSTSEVTERSIFSLNPTLACIEIQLDVAGLAGPFALFRDSSHQIIQKPLTGFDRRLLETLRSPCAYPTLRASVPLDLLATWLDEASAIGLIHMLDANTSSPVDNV</sequence>
<dbReference type="AlphaFoldDB" id="A0AAD0RQC5"/>
<gene>
    <name evidence="2" type="ORF">D1345_10750</name>
</gene>
<dbReference type="GeneID" id="58559927"/>
<proteinExistence type="predicted"/>
<dbReference type="InterPro" id="IPR018640">
    <property type="entry name" value="DUF2063"/>
</dbReference>